<evidence type="ECO:0000256" key="4">
    <source>
        <dbReference type="ARBA" id="ARBA00023239"/>
    </source>
</evidence>
<dbReference type="InterPro" id="IPR015422">
    <property type="entry name" value="PyrdxlP-dep_Trfase_small"/>
</dbReference>
<keyword evidence="3" id="KW-0663">Pyridoxal phosphate</keyword>
<evidence type="ECO:0000256" key="1">
    <source>
        <dbReference type="ARBA" id="ARBA00001933"/>
    </source>
</evidence>
<feature type="modified residue" description="N6-(pyridoxal phosphate)lysine" evidence="5">
    <location>
        <position position="199"/>
    </location>
</feature>
<dbReference type="AlphaFoldDB" id="A0A1M6IJJ4"/>
<evidence type="ECO:0000259" key="6">
    <source>
        <dbReference type="Pfam" id="PF01212"/>
    </source>
</evidence>
<dbReference type="NCBIfam" id="NF007825">
    <property type="entry name" value="PRK10534.1"/>
    <property type="match status" value="1"/>
</dbReference>
<comment type="cofactor">
    <cofactor evidence="1">
        <name>pyridoxal 5'-phosphate</name>
        <dbReference type="ChEBI" id="CHEBI:597326"/>
    </cofactor>
</comment>
<evidence type="ECO:0000313" key="7">
    <source>
        <dbReference type="EMBL" id="SHJ34641.1"/>
    </source>
</evidence>
<dbReference type="CDD" id="cd06502">
    <property type="entry name" value="TA_like"/>
    <property type="match status" value="1"/>
</dbReference>
<reference evidence="7 8" key="1">
    <citation type="submission" date="2016-11" db="EMBL/GenBank/DDBJ databases">
        <authorList>
            <person name="Jaros S."/>
            <person name="Januszkiewicz K."/>
            <person name="Wedrychowicz H."/>
        </authorList>
    </citation>
    <scope>NUCLEOTIDE SEQUENCE [LARGE SCALE GENOMIC DNA]</scope>
    <source>
        <strain evidence="7 8">DSM 21864</strain>
    </source>
</reference>
<dbReference type="Gene3D" id="3.40.640.10">
    <property type="entry name" value="Type I PLP-dependent aspartate aminotransferase-like (Major domain)"/>
    <property type="match status" value="1"/>
</dbReference>
<dbReference type="EMBL" id="FQZO01000004">
    <property type="protein sequence ID" value="SHJ34641.1"/>
    <property type="molecule type" value="Genomic_DNA"/>
</dbReference>
<dbReference type="InterPro" id="IPR023603">
    <property type="entry name" value="Low_specificity_L-TA-like"/>
</dbReference>
<protein>
    <submittedName>
        <fullName evidence="7">L-threonine aldolase</fullName>
    </submittedName>
</protein>
<comment type="similarity">
    <text evidence="2">Belongs to the threonine aldolase family.</text>
</comment>
<dbReference type="OrthoDB" id="9774495at2"/>
<dbReference type="InterPro" id="IPR001597">
    <property type="entry name" value="ArAA_b-elim_lyase/Thr_aldolase"/>
</dbReference>
<dbReference type="Gene3D" id="3.90.1150.10">
    <property type="entry name" value="Aspartate Aminotransferase, domain 1"/>
    <property type="match status" value="1"/>
</dbReference>
<dbReference type="PANTHER" id="PTHR48097">
    <property type="entry name" value="L-THREONINE ALDOLASE-RELATED"/>
    <property type="match status" value="1"/>
</dbReference>
<evidence type="ECO:0000313" key="8">
    <source>
        <dbReference type="Proteomes" id="UP000184080"/>
    </source>
</evidence>
<dbReference type="RefSeq" id="WP_073007944.1">
    <property type="nucleotide sequence ID" value="NZ_FQZO01000004.1"/>
</dbReference>
<dbReference type="SUPFAM" id="SSF53383">
    <property type="entry name" value="PLP-dependent transferases"/>
    <property type="match status" value="1"/>
</dbReference>
<dbReference type="STRING" id="1121298.SAMN05444401_2853"/>
<accession>A0A1M6IJJ4</accession>
<evidence type="ECO:0000256" key="2">
    <source>
        <dbReference type="ARBA" id="ARBA00006966"/>
    </source>
</evidence>
<dbReference type="PIRSF" id="PIRSF017617">
    <property type="entry name" value="Thr_aldolase"/>
    <property type="match status" value="1"/>
</dbReference>
<dbReference type="GO" id="GO:0005829">
    <property type="term" value="C:cytosol"/>
    <property type="evidence" value="ECO:0007669"/>
    <property type="project" value="TreeGrafter"/>
</dbReference>
<dbReference type="GO" id="GO:0006545">
    <property type="term" value="P:glycine biosynthetic process"/>
    <property type="evidence" value="ECO:0007669"/>
    <property type="project" value="TreeGrafter"/>
</dbReference>
<evidence type="ECO:0000256" key="3">
    <source>
        <dbReference type="ARBA" id="ARBA00022898"/>
    </source>
</evidence>
<dbReference type="InterPro" id="IPR015421">
    <property type="entry name" value="PyrdxlP-dep_Trfase_major"/>
</dbReference>
<dbReference type="GO" id="GO:0006567">
    <property type="term" value="P:L-threonine catabolic process"/>
    <property type="evidence" value="ECO:0007669"/>
    <property type="project" value="TreeGrafter"/>
</dbReference>
<feature type="domain" description="Aromatic amino acid beta-eliminating lyase/threonine aldolase" evidence="6">
    <location>
        <begin position="5"/>
        <end position="286"/>
    </location>
</feature>
<dbReference type="Proteomes" id="UP000184080">
    <property type="component" value="Unassembled WGS sequence"/>
</dbReference>
<keyword evidence="4" id="KW-0456">Lyase</keyword>
<dbReference type="InterPro" id="IPR015424">
    <property type="entry name" value="PyrdxlP-dep_Trfase"/>
</dbReference>
<sequence>MTFIDLRSDTVTQPTDKMRQAIFNAEVGDDVYGDDATVNELEEYAAKLVGKEAAMFVPSGTFGNQVSIMTHCRRGDEVLLGENSHIMIHEVGAAAALSGVQLRTLHDNGGEFIISELISKLRGEDIHFPDTGLICMETAHSSGKVPSLLNMKAVYDIAKDHNVQVHLDGARLFNAAAYLDVDVKDITKYCDTVTFCLSKGLCAPIGSIVAGTRKFISAARKNRKRMGGGLRQAGFLAAPGLIALKEMREGLKEDHKNARLLGELLNEFPGVKVNLNDIQINMVFFDIKETDINIQDLVDFFYEKQVKINGDENGIMRFVTHHWVTEKDVYYVVETFKEALKALK</sequence>
<dbReference type="FunFam" id="3.40.640.10:FF:000030">
    <property type="entry name" value="Low-specificity L-threonine aldolase"/>
    <property type="match status" value="1"/>
</dbReference>
<keyword evidence="8" id="KW-1185">Reference proteome</keyword>
<gene>
    <name evidence="7" type="ORF">SAMN05444401_2853</name>
</gene>
<dbReference type="Pfam" id="PF01212">
    <property type="entry name" value="Beta_elim_lyase"/>
    <property type="match status" value="1"/>
</dbReference>
<name>A0A1M6IJJ4_9CLOT</name>
<evidence type="ECO:0000256" key="5">
    <source>
        <dbReference type="PIRSR" id="PIRSR017617-1"/>
    </source>
</evidence>
<dbReference type="GO" id="GO:0008732">
    <property type="term" value="F:L-allo-threonine aldolase activity"/>
    <property type="evidence" value="ECO:0007669"/>
    <property type="project" value="TreeGrafter"/>
</dbReference>
<dbReference type="FunFam" id="3.90.1150.10:FF:000041">
    <property type="entry name" value="Low-specificity L-threonine aldolase"/>
    <property type="match status" value="1"/>
</dbReference>
<dbReference type="PANTHER" id="PTHR48097:SF9">
    <property type="entry name" value="L-THREONINE ALDOLASE"/>
    <property type="match status" value="1"/>
</dbReference>
<dbReference type="NCBIfam" id="NF041359">
    <property type="entry name" value="GntG_guanitoxin"/>
    <property type="match status" value="1"/>
</dbReference>
<proteinExistence type="inferred from homology"/>
<organism evidence="7 8">
    <name type="scientific">Clostridium amylolyticum</name>
    <dbReference type="NCBI Taxonomy" id="1121298"/>
    <lineage>
        <taxon>Bacteria</taxon>
        <taxon>Bacillati</taxon>
        <taxon>Bacillota</taxon>
        <taxon>Clostridia</taxon>
        <taxon>Eubacteriales</taxon>
        <taxon>Clostridiaceae</taxon>
        <taxon>Clostridium</taxon>
    </lineage>
</organism>